<organism evidence="2 3">
    <name type="scientific">Kipferlia bialata</name>
    <dbReference type="NCBI Taxonomy" id="797122"/>
    <lineage>
        <taxon>Eukaryota</taxon>
        <taxon>Metamonada</taxon>
        <taxon>Carpediemonas-like organisms</taxon>
        <taxon>Kipferlia</taxon>
    </lineage>
</organism>
<comment type="caution">
    <text evidence="2">The sequence shown here is derived from an EMBL/GenBank/DDBJ whole genome shotgun (WGS) entry which is preliminary data.</text>
</comment>
<accession>A0A9K3GFN6</accession>
<sequence>MNDDVQEKKKVTFRSYRPYDPEMRDLMLPLPPRENVAAAVESAVEDWKADHILADLCLFVAHSVSSLSLFVQTRRKYPQTRMVLVSRAGLPFSPSADAIRASGTAMVSAHTPSGTGQGREREVLLDQGIKDGMRLRSNAFSFLGHLLGLVCSGICGPSGSRSKKDDPDGGPGLDLEAQVVESVQGGVSSSRPSKPSRKGKGRKGHSLPRSAGTHSVYRLVSSAEGTDDAAPAVWVVGADTGMEDMGDMGVAVPGEAPPPASGSHWGGSAEPVAEAMGLVYDM</sequence>
<gene>
    <name evidence="2" type="ORF">KIPB_003292</name>
</gene>
<proteinExistence type="predicted"/>
<dbReference type="EMBL" id="BDIP01000619">
    <property type="protein sequence ID" value="GIQ82199.1"/>
    <property type="molecule type" value="Genomic_DNA"/>
</dbReference>
<dbReference type="AlphaFoldDB" id="A0A9K3GFN6"/>
<dbReference type="Proteomes" id="UP000265618">
    <property type="component" value="Unassembled WGS sequence"/>
</dbReference>
<evidence type="ECO:0000313" key="3">
    <source>
        <dbReference type="Proteomes" id="UP000265618"/>
    </source>
</evidence>
<evidence type="ECO:0000313" key="2">
    <source>
        <dbReference type="EMBL" id="GIQ82199.1"/>
    </source>
</evidence>
<feature type="compositionally biased region" description="Basic residues" evidence="1">
    <location>
        <begin position="194"/>
        <end position="206"/>
    </location>
</feature>
<name>A0A9K3GFN6_9EUKA</name>
<keyword evidence="3" id="KW-1185">Reference proteome</keyword>
<evidence type="ECO:0000256" key="1">
    <source>
        <dbReference type="SAM" id="MobiDB-lite"/>
    </source>
</evidence>
<feature type="region of interest" description="Disordered" evidence="1">
    <location>
        <begin position="181"/>
        <end position="214"/>
    </location>
</feature>
<protein>
    <submittedName>
        <fullName evidence="2">Uncharacterized protein</fullName>
    </submittedName>
</protein>
<reference evidence="2 3" key="1">
    <citation type="journal article" date="2018" name="PLoS ONE">
        <title>The draft genome of Kipferlia bialata reveals reductive genome evolution in fornicate parasites.</title>
        <authorList>
            <person name="Tanifuji G."/>
            <person name="Takabayashi S."/>
            <person name="Kume K."/>
            <person name="Takagi M."/>
            <person name="Nakayama T."/>
            <person name="Kamikawa R."/>
            <person name="Inagaki Y."/>
            <person name="Hashimoto T."/>
        </authorList>
    </citation>
    <scope>NUCLEOTIDE SEQUENCE [LARGE SCALE GENOMIC DNA]</scope>
    <source>
        <strain evidence="2">NY0173</strain>
    </source>
</reference>
<feature type="compositionally biased region" description="Low complexity" evidence="1">
    <location>
        <begin position="181"/>
        <end position="193"/>
    </location>
</feature>